<evidence type="ECO:0000256" key="6">
    <source>
        <dbReference type="ARBA" id="ARBA00022500"/>
    </source>
</evidence>
<evidence type="ECO:0000256" key="7">
    <source>
        <dbReference type="ARBA" id="ARBA00022779"/>
    </source>
</evidence>
<name>A0A8J7SRU0_9RHOB</name>
<comment type="similarity">
    <text evidence="3">Belongs to the FliG family.</text>
</comment>
<dbReference type="PANTHER" id="PTHR30534">
    <property type="entry name" value="FLAGELLAR MOTOR SWITCH PROTEIN FLIG"/>
    <property type="match status" value="1"/>
</dbReference>
<evidence type="ECO:0000256" key="9">
    <source>
        <dbReference type="ARBA" id="ARBA00023143"/>
    </source>
</evidence>
<evidence type="ECO:0000256" key="8">
    <source>
        <dbReference type="ARBA" id="ARBA00023136"/>
    </source>
</evidence>
<evidence type="ECO:0000256" key="3">
    <source>
        <dbReference type="ARBA" id="ARBA00010299"/>
    </source>
</evidence>
<accession>A0A8J7SRU0</accession>
<gene>
    <name evidence="14" type="ORF">JI744_06990</name>
</gene>
<dbReference type="GO" id="GO:0006935">
    <property type="term" value="P:chemotaxis"/>
    <property type="evidence" value="ECO:0007669"/>
    <property type="project" value="UniProtKB-KW"/>
</dbReference>
<keyword evidence="15" id="KW-1185">Reference proteome</keyword>
<dbReference type="InterPro" id="IPR028263">
    <property type="entry name" value="FliG_N"/>
</dbReference>
<evidence type="ECO:0000313" key="14">
    <source>
        <dbReference type="EMBL" id="MBL4927846.1"/>
    </source>
</evidence>
<protein>
    <recommendedName>
        <fullName evidence="4">Flagellar motor switch protein FliG</fullName>
    </recommendedName>
</protein>
<dbReference type="InterPro" id="IPR032779">
    <property type="entry name" value="FliG_M"/>
</dbReference>
<evidence type="ECO:0000256" key="2">
    <source>
        <dbReference type="ARBA" id="ARBA00004413"/>
    </source>
</evidence>
<evidence type="ECO:0000256" key="10">
    <source>
        <dbReference type="ARBA" id="ARBA00025598"/>
    </source>
</evidence>
<dbReference type="InterPro" id="IPR023087">
    <property type="entry name" value="Flg_Motor_Flig_C"/>
</dbReference>
<evidence type="ECO:0000256" key="4">
    <source>
        <dbReference type="ARBA" id="ARBA00021870"/>
    </source>
</evidence>
<dbReference type="SUPFAM" id="SSF48029">
    <property type="entry name" value="FliG"/>
    <property type="match status" value="2"/>
</dbReference>
<feature type="domain" description="Flagellar motor switch protein FliG N-terminal" evidence="13">
    <location>
        <begin position="30"/>
        <end position="130"/>
    </location>
</feature>
<evidence type="ECO:0000259" key="12">
    <source>
        <dbReference type="Pfam" id="PF14841"/>
    </source>
</evidence>
<comment type="subcellular location">
    <subcellularLocation>
        <location evidence="1">Bacterial flagellum basal body</location>
    </subcellularLocation>
    <subcellularLocation>
        <location evidence="2">Cell membrane</location>
        <topology evidence="2">Peripheral membrane protein</topology>
        <orientation evidence="2">Cytoplasmic side</orientation>
    </subcellularLocation>
</comment>
<dbReference type="InterPro" id="IPR011002">
    <property type="entry name" value="FliG_a-hlx"/>
</dbReference>
<proteinExistence type="inferred from homology"/>
<keyword evidence="5" id="KW-1003">Cell membrane</keyword>
<evidence type="ECO:0000256" key="1">
    <source>
        <dbReference type="ARBA" id="ARBA00004117"/>
    </source>
</evidence>
<dbReference type="GO" id="GO:0071973">
    <property type="term" value="P:bacterial-type flagellum-dependent cell motility"/>
    <property type="evidence" value="ECO:0007669"/>
    <property type="project" value="InterPro"/>
</dbReference>
<dbReference type="AlphaFoldDB" id="A0A8J7SRU0"/>
<dbReference type="PRINTS" id="PR00954">
    <property type="entry name" value="FLGMOTORFLIG"/>
</dbReference>
<reference evidence="14" key="1">
    <citation type="submission" date="2021-01" db="EMBL/GenBank/DDBJ databases">
        <title>Genome seq and assembly of Tabrizicola sp. KVB23.</title>
        <authorList>
            <person name="Chhetri G."/>
        </authorList>
    </citation>
    <scope>NUCLEOTIDE SEQUENCE</scope>
    <source>
        <strain evidence="14">KVB23</strain>
    </source>
</reference>
<dbReference type="RefSeq" id="WP_202658981.1">
    <property type="nucleotide sequence ID" value="NZ_JAESVP010000003.1"/>
</dbReference>
<dbReference type="Gene3D" id="1.10.220.30">
    <property type="match status" value="3"/>
</dbReference>
<dbReference type="Pfam" id="PF14842">
    <property type="entry name" value="FliG_N"/>
    <property type="match status" value="1"/>
</dbReference>
<dbReference type="GO" id="GO:0009425">
    <property type="term" value="C:bacterial-type flagellum basal body"/>
    <property type="evidence" value="ECO:0007669"/>
    <property type="project" value="UniProtKB-SubCell"/>
</dbReference>
<dbReference type="Proteomes" id="UP000619033">
    <property type="component" value="Unassembled WGS sequence"/>
</dbReference>
<keyword evidence="14" id="KW-0969">Cilium</keyword>
<dbReference type="EMBL" id="JAESVP010000003">
    <property type="protein sequence ID" value="MBL4927846.1"/>
    <property type="molecule type" value="Genomic_DNA"/>
</dbReference>
<keyword evidence="14" id="KW-0282">Flagellum</keyword>
<dbReference type="GO" id="GO:0003774">
    <property type="term" value="F:cytoskeletal motor activity"/>
    <property type="evidence" value="ECO:0007669"/>
    <property type="project" value="InterPro"/>
</dbReference>
<keyword evidence="8" id="KW-0472">Membrane</keyword>
<keyword evidence="7" id="KW-0283">Flagellar rotation</keyword>
<feature type="domain" description="Flagellar motor switch protein FliG C-terminal" evidence="11">
    <location>
        <begin position="240"/>
        <end position="351"/>
    </location>
</feature>
<organism evidence="14 15">
    <name type="scientific">Fuscibacter oryzae</name>
    <dbReference type="NCBI Taxonomy" id="2803939"/>
    <lineage>
        <taxon>Bacteria</taxon>
        <taxon>Pseudomonadati</taxon>
        <taxon>Pseudomonadota</taxon>
        <taxon>Alphaproteobacteria</taxon>
        <taxon>Rhodobacterales</taxon>
        <taxon>Paracoccaceae</taxon>
        <taxon>Fuscibacter</taxon>
    </lineage>
</organism>
<evidence type="ECO:0000259" key="11">
    <source>
        <dbReference type="Pfam" id="PF01706"/>
    </source>
</evidence>
<evidence type="ECO:0000259" key="13">
    <source>
        <dbReference type="Pfam" id="PF14842"/>
    </source>
</evidence>
<sequence>MSERQALARIEPVKRAVAIPSAPKPRVPSPREKAAIIVRFLLAEGAEIPLSRLPEHMQSSLTEQMGQMRLVDRTTLASVVEEFLAELEQVGMAFPGGIEDALSVMGGHISPNAANRLRRLAGASAKADPWDRLTQLPTDRLLPVLEEESAEVAAVMLSKLPVARSAELLGMLPGDRARRVAFAVSMTGNVDPETVRRIGLSLATQLDAQPPRAFEAGPVERVGAILNISPALTREDVLKGLEEEDRRFADQVRKAIFTFAHIPTRLSPRDVPKVIRVVDQTVLVSALAGASGEADATTAEFLLANVSQRMAQALREEIAGRGKVREKDAEEAMAAVVTSIRQLEGAGELNLIREEDE</sequence>
<comment type="function">
    <text evidence="10">FliG is one of three proteins (FliG, FliN, FliM) that forms the rotor-mounted switch complex (C ring), located at the base of the basal body. This complex interacts with the CheY and CheZ chemotaxis proteins, in addition to contacting components of the motor that determine the direction of flagellar rotation.</text>
</comment>
<dbReference type="Pfam" id="PF14841">
    <property type="entry name" value="FliG_M"/>
    <property type="match status" value="1"/>
</dbReference>
<dbReference type="PANTHER" id="PTHR30534:SF0">
    <property type="entry name" value="FLAGELLAR MOTOR SWITCH PROTEIN FLIG"/>
    <property type="match status" value="1"/>
</dbReference>
<feature type="domain" description="Flagellar motor switch protein FliG middle" evidence="12">
    <location>
        <begin position="140"/>
        <end position="209"/>
    </location>
</feature>
<keyword evidence="14" id="KW-0966">Cell projection</keyword>
<evidence type="ECO:0000313" key="15">
    <source>
        <dbReference type="Proteomes" id="UP000619033"/>
    </source>
</evidence>
<comment type="caution">
    <text evidence="14">The sequence shown here is derived from an EMBL/GenBank/DDBJ whole genome shotgun (WGS) entry which is preliminary data.</text>
</comment>
<dbReference type="GO" id="GO:0005886">
    <property type="term" value="C:plasma membrane"/>
    <property type="evidence" value="ECO:0007669"/>
    <property type="project" value="UniProtKB-SubCell"/>
</dbReference>
<dbReference type="Pfam" id="PF01706">
    <property type="entry name" value="FliG_C"/>
    <property type="match status" value="1"/>
</dbReference>
<dbReference type="InterPro" id="IPR000090">
    <property type="entry name" value="Flg_Motor_Flig"/>
</dbReference>
<keyword evidence="9" id="KW-0975">Bacterial flagellum</keyword>
<keyword evidence="6" id="KW-0145">Chemotaxis</keyword>
<evidence type="ECO:0000256" key="5">
    <source>
        <dbReference type="ARBA" id="ARBA00022475"/>
    </source>
</evidence>